<keyword evidence="3" id="KW-0732">Signal</keyword>
<organism evidence="5 6">
    <name type="scientific">Drosophila albomicans</name>
    <name type="common">Fruit fly</name>
    <dbReference type="NCBI Taxonomy" id="7291"/>
    <lineage>
        <taxon>Eukaryota</taxon>
        <taxon>Metazoa</taxon>
        <taxon>Ecdysozoa</taxon>
        <taxon>Arthropoda</taxon>
        <taxon>Hexapoda</taxon>
        <taxon>Insecta</taxon>
        <taxon>Pterygota</taxon>
        <taxon>Neoptera</taxon>
        <taxon>Endopterygota</taxon>
        <taxon>Diptera</taxon>
        <taxon>Brachycera</taxon>
        <taxon>Muscomorpha</taxon>
        <taxon>Ephydroidea</taxon>
        <taxon>Drosophilidae</taxon>
        <taxon>Drosophila</taxon>
    </lineage>
</organism>
<feature type="domain" description="Single" evidence="4">
    <location>
        <begin position="61"/>
        <end position="128"/>
    </location>
</feature>
<evidence type="ECO:0000259" key="4">
    <source>
        <dbReference type="SMART" id="SM01318"/>
    </source>
</evidence>
<keyword evidence="5" id="KW-1185">Reference proteome</keyword>
<feature type="signal peptide" evidence="3">
    <location>
        <begin position="1"/>
        <end position="20"/>
    </location>
</feature>
<comment type="subcellular location">
    <subcellularLocation>
        <location evidence="1">Secreted</location>
    </subcellularLocation>
</comment>
<dbReference type="RefSeq" id="XP_051858812.1">
    <property type="nucleotide sequence ID" value="XM_052002852.1"/>
</dbReference>
<evidence type="ECO:0000313" key="5">
    <source>
        <dbReference type="Proteomes" id="UP000515160"/>
    </source>
</evidence>
<evidence type="ECO:0000256" key="1">
    <source>
        <dbReference type="ARBA" id="ARBA00004613"/>
    </source>
</evidence>
<evidence type="ECO:0000256" key="3">
    <source>
        <dbReference type="SAM" id="SignalP"/>
    </source>
</evidence>
<keyword evidence="2" id="KW-0964">Secreted</keyword>
<proteinExistence type="predicted"/>
<accession>A0A9C6T288</accession>
<dbReference type="Proteomes" id="UP000515160">
    <property type="component" value="Chromosome 2L"/>
</dbReference>
<dbReference type="Pfam" id="PF15430">
    <property type="entry name" value="SVWC"/>
    <property type="match status" value="1"/>
</dbReference>
<dbReference type="AlphaFoldDB" id="A0A9C6T288"/>
<name>A0A9C6T288_DROAB</name>
<evidence type="ECO:0000313" key="6">
    <source>
        <dbReference type="RefSeq" id="XP_051858812.1"/>
    </source>
</evidence>
<reference evidence="6" key="1">
    <citation type="submission" date="2025-08" db="UniProtKB">
        <authorList>
            <consortium name="RefSeq"/>
        </authorList>
    </citation>
    <scope>IDENTIFICATION</scope>
    <source>
        <strain evidence="6">15112-1751.03</strain>
        <tissue evidence="6">Whole Adult</tissue>
    </source>
</reference>
<dbReference type="GO" id="GO:0005576">
    <property type="term" value="C:extracellular region"/>
    <property type="evidence" value="ECO:0007669"/>
    <property type="project" value="UniProtKB-SubCell"/>
</dbReference>
<dbReference type="OrthoDB" id="7886177at2759"/>
<dbReference type="InterPro" id="IPR029277">
    <property type="entry name" value="SVWC_dom"/>
</dbReference>
<dbReference type="GeneID" id="127565246"/>
<evidence type="ECO:0000256" key="2">
    <source>
        <dbReference type="ARBA" id="ARBA00022525"/>
    </source>
</evidence>
<protein>
    <submittedName>
        <fullName evidence="6">Uncharacterized protein LOC127565246</fullName>
    </submittedName>
</protein>
<dbReference type="SMART" id="SM01318">
    <property type="entry name" value="SVWC"/>
    <property type="match status" value="1"/>
</dbReference>
<gene>
    <name evidence="6" type="primary">LOC127565246</name>
</gene>
<sequence>MRVTISVICFLAIAISTGEGTAVLSYGNYRNDDHPNKCVFDENTIIDNGFSITRYCQRDKCIDAEIVLEDRVAGSPEHCQKIECLLFVGGRIKGCPNIVLPQGSPCTFGEAKYPNASFPDCCNTVVHCPDGDRESFDL</sequence>
<feature type="chain" id="PRO_5038788970" evidence="3">
    <location>
        <begin position="21"/>
        <end position="138"/>
    </location>
</feature>